<organism evidence="1 2">
    <name type="scientific">Goodea atripinnis</name>
    <dbReference type="NCBI Taxonomy" id="208336"/>
    <lineage>
        <taxon>Eukaryota</taxon>
        <taxon>Metazoa</taxon>
        <taxon>Chordata</taxon>
        <taxon>Craniata</taxon>
        <taxon>Vertebrata</taxon>
        <taxon>Euteleostomi</taxon>
        <taxon>Actinopterygii</taxon>
        <taxon>Neopterygii</taxon>
        <taxon>Teleostei</taxon>
        <taxon>Neoteleostei</taxon>
        <taxon>Acanthomorphata</taxon>
        <taxon>Ovalentaria</taxon>
        <taxon>Atherinomorphae</taxon>
        <taxon>Cyprinodontiformes</taxon>
        <taxon>Goodeidae</taxon>
        <taxon>Goodea</taxon>
    </lineage>
</organism>
<keyword evidence="2" id="KW-1185">Reference proteome</keyword>
<evidence type="ECO:0000313" key="2">
    <source>
        <dbReference type="Proteomes" id="UP001476798"/>
    </source>
</evidence>
<dbReference type="PANTHER" id="PTHR24075">
    <property type="entry name" value="SEC63 DOMAIN-CONTAINING"/>
    <property type="match status" value="1"/>
</dbReference>
<dbReference type="PANTHER" id="PTHR24075:SF0">
    <property type="entry name" value="TRANSLOCATION PROTEIN SEC63 HOMOLOG"/>
    <property type="match status" value="1"/>
</dbReference>
<dbReference type="InterPro" id="IPR014756">
    <property type="entry name" value="Ig_E-set"/>
</dbReference>
<evidence type="ECO:0000313" key="1">
    <source>
        <dbReference type="EMBL" id="MEQ2167425.1"/>
    </source>
</evidence>
<protein>
    <submittedName>
        <fullName evidence="1">Uncharacterized protein</fullName>
    </submittedName>
</protein>
<reference evidence="1 2" key="1">
    <citation type="submission" date="2021-06" db="EMBL/GenBank/DDBJ databases">
        <authorList>
            <person name="Palmer J.M."/>
        </authorList>
    </citation>
    <scope>NUCLEOTIDE SEQUENCE [LARGE SCALE GENOMIC DNA]</scope>
    <source>
        <strain evidence="1 2">GA_2019</strain>
        <tissue evidence="1">Muscle</tissue>
    </source>
</reference>
<gene>
    <name evidence="1" type="ORF">GOODEAATRI_004105</name>
</gene>
<proteinExistence type="predicted"/>
<accession>A0ABV0N7P1</accession>
<dbReference type="Proteomes" id="UP001476798">
    <property type="component" value="Unassembled WGS sequence"/>
</dbReference>
<dbReference type="EMBL" id="JAHRIO010030153">
    <property type="protein sequence ID" value="MEQ2167425.1"/>
    <property type="molecule type" value="Genomic_DNA"/>
</dbReference>
<dbReference type="SUPFAM" id="SSF81296">
    <property type="entry name" value="E set domains"/>
    <property type="match status" value="1"/>
</dbReference>
<dbReference type="InterPro" id="IPR035892">
    <property type="entry name" value="C2_domain_sf"/>
</dbReference>
<name>A0ABV0N7P1_9TELE</name>
<dbReference type="SUPFAM" id="SSF158702">
    <property type="entry name" value="Sec63 N-terminal domain-like"/>
    <property type="match status" value="1"/>
</dbReference>
<dbReference type="Gene3D" id="2.60.40.150">
    <property type="entry name" value="C2 domain"/>
    <property type="match status" value="1"/>
</dbReference>
<sequence length="196" mass="23399">MNSRDRTGKRMVTQMVQEGTWWYRSIRYSGDQILISTTQLFMHFMYKTPNMNMKRFHAPRLVTIENCMKLTQMIVQGLQESKSPLLQLPHFEEEHLRYCISKKEWEALQQSIQRRERALLETKSKVTHPVYSLYFPEEKQEWWWLYIADRKDQTLVSMPYHVCTLKDSEEVTVTVTIDPAVMLLLSSSSRTSKQKQ</sequence>
<comment type="caution">
    <text evidence="1">The sequence shown here is derived from an EMBL/GenBank/DDBJ whole genome shotgun (WGS) entry which is preliminary data.</text>
</comment>